<dbReference type="InterPro" id="IPR009057">
    <property type="entry name" value="Homeodomain-like_sf"/>
</dbReference>
<dbReference type="Pfam" id="PF04255">
    <property type="entry name" value="DUF433"/>
    <property type="match status" value="1"/>
</dbReference>
<evidence type="ECO:0008006" key="3">
    <source>
        <dbReference type="Google" id="ProtNLM"/>
    </source>
</evidence>
<protein>
    <recommendedName>
        <fullName evidence="3">Antitoxin</fullName>
    </recommendedName>
</protein>
<dbReference type="EMBL" id="LJYW01000001">
    <property type="protein sequence ID" value="KPL51634.1"/>
    <property type="molecule type" value="Genomic_DNA"/>
</dbReference>
<gene>
    <name evidence="1" type="ORF">ABB55_04805</name>
</gene>
<organism evidence="1 2">
    <name type="scientific">Prosthecodimorpha hirschii</name>
    <dbReference type="NCBI Taxonomy" id="665126"/>
    <lineage>
        <taxon>Bacteria</taxon>
        <taxon>Pseudomonadati</taxon>
        <taxon>Pseudomonadota</taxon>
        <taxon>Alphaproteobacteria</taxon>
        <taxon>Hyphomicrobiales</taxon>
        <taxon>Ancalomicrobiaceae</taxon>
        <taxon>Prosthecodimorpha</taxon>
    </lineage>
</organism>
<dbReference type="AlphaFoldDB" id="A0A0P6W0M2"/>
<accession>A0A0P6W0M2</accession>
<dbReference type="Proteomes" id="UP000048984">
    <property type="component" value="Unassembled WGS sequence"/>
</dbReference>
<dbReference type="Gene3D" id="1.10.10.10">
    <property type="entry name" value="Winged helix-like DNA-binding domain superfamily/Winged helix DNA-binding domain"/>
    <property type="match status" value="1"/>
</dbReference>
<evidence type="ECO:0000313" key="2">
    <source>
        <dbReference type="Proteomes" id="UP000048984"/>
    </source>
</evidence>
<dbReference type="InterPro" id="IPR036388">
    <property type="entry name" value="WH-like_DNA-bd_sf"/>
</dbReference>
<reference evidence="1 2" key="2">
    <citation type="submission" date="2015-10" db="EMBL/GenBank/DDBJ databases">
        <title>Draft Genome Sequence of Prosthecomicrobium hirschii ATCC 27832.</title>
        <authorList>
            <person name="Daniel J."/>
            <person name="Givan S.A."/>
            <person name="Brun Y.V."/>
            <person name="Brown P.J."/>
        </authorList>
    </citation>
    <scope>NUCLEOTIDE SEQUENCE [LARGE SCALE GENOMIC DNA]</scope>
    <source>
        <strain evidence="1 2">16</strain>
    </source>
</reference>
<dbReference type="STRING" id="665126.ABB55_04805"/>
<reference evidence="1 2" key="1">
    <citation type="submission" date="2015-09" db="EMBL/GenBank/DDBJ databases">
        <authorList>
            <person name="Jackson K.R."/>
            <person name="Lunt B.L."/>
            <person name="Fisher J.N.B."/>
            <person name="Gardner A.V."/>
            <person name="Bailey M.E."/>
            <person name="Deus L.M."/>
            <person name="Earl A.S."/>
            <person name="Gibby P.D."/>
            <person name="Hartmann K.A."/>
            <person name="Liu J.E."/>
            <person name="Manci A.M."/>
            <person name="Nielsen D.A."/>
            <person name="Solomon M.B."/>
            <person name="Breakwell D.P."/>
            <person name="Burnett S.H."/>
            <person name="Grose J.H."/>
        </authorList>
    </citation>
    <scope>NUCLEOTIDE SEQUENCE [LARGE SCALE GENOMIC DNA]</scope>
    <source>
        <strain evidence="1 2">16</strain>
    </source>
</reference>
<sequence>MIMATDVKTRIVSDPGILSGMPVVEGTRVPAENVLIEVRRRLPRAEIFNTYPSLPLDGIEACLAWERAGKPL</sequence>
<dbReference type="InterPro" id="IPR007367">
    <property type="entry name" value="DUF433"/>
</dbReference>
<keyword evidence="2" id="KW-1185">Reference proteome</keyword>
<name>A0A0P6W0M2_9HYPH</name>
<dbReference type="SUPFAM" id="SSF46689">
    <property type="entry name" value="Homeodomain-like"/>
    <property type="match status" value="1"/>
</dbReference>
<comment type="caution">
    <text evidence="1">The sequence shown here is derived from an EMBL/GenBank/DDBJ whole genome shotgun (WGS) entry which is preliminary data.</text>
</comment>
<proteinExistence type="predicted"/>
<evidence type="ECO:0000313" key="1">
    <source>
        <dbReference type="EMBL" id="KPL51634.1"/>
    </source>
</evidence>